<dbReference type="GO" id="GO:0016787">
    <property type="term" value="F:hydrolase activity"/>
    <property type="evidence" value="ECO:0007669"/>
    <property type="project" value="UniProtKB-KW"/>
</dbReference>
<feature type="domain" description="Calcineurin-like phosphoesterase" evidence="5">
    <location>
        <begin position="1"/>
        <end position="247"/>
    </location>
</feature>
<dbReference type="GeneID" id="79389983"/>
<name>A0A8E4E209_9XANT</name>
<feature type="domain" description="GTPase-associated adaptor" evidence="6">
    <location>
        <begin position="371"/>
        <end position="430"/>
    </location>
</feature>
<sequence>MRILHLSDIHFRAPECLDPDHDRDKAYRTRLERHLTGRVAAMGSIDAIMVGGDIAFQGDPREYEVARSWLLDLAARCGCDSASIWVVPGNHDVNRKSCEDAPTMNAQAMIFQAKSEDDRLWMLRRQLAHNDTGQALFHGHAAYNDFSKNMNCQVYPGHLYWKQERELGPDVTLRIHGLTSTLLSGRNGANDDKGSLYLSPLQTIDPSPNVVNLTICHHPPDWLIDGDDVEDMLNERVMFQVFGHKHRQRIQESANYVRWSAGSVNPSHVEKQFEPSYNIIELTVAGEGPERRIDVASHLYRYQSHPEGFQPIRKNDGQEVFRHCIPFPVEAAGGVKAGGIVEAVTPETFSVCSTASAPYIDAEASMGDARTRHLVDRFWDMDGSDRREIALELGLITDEEINLPEPQRYGVALIRASERGLLDRLEQLVDARER</sequence>
<evidence type="ECO:0000256" key="3">
    <source>
        <dbReference type="ARBA" id="ARBA00023004"/>
    </source>
</evidence>
<dbReference type="InterPro" id="IPR004843">
    <property type="entry name" value="Calcineurin-like_PHP"/>
</dbReference>
<dbReference type="GO" id="GO:0046872">
    <property type="term" value="F:metal ion binding"/>
    <property type="evidence" value="ECO:0007669"/>
    <property type="project" value="UniProtKB-KW"/>
</dbReference>
<dbReference type="KEGG" id="xeu:XSP_002680"/>
<dbReference type="Pfam" id="PF00149">
    <property type="entry name" value="Metallophos"/>
    <property type="match status" value="1"/>
</dbReference>
<dbReference type="EMBL" id="LR824641">
    <property type="protein sequence ID" value="CAD0331962.1"/>
    <property type="molecule type" value="Genomic_DNA"/>
</dbReference>
<evidence type="ECO:0000313" key="9">
    <source>
        <dbReference type="Proteomes" id="UP000515493"/>
    </source>
</evidence>
<protein>
    <recommendedName>
        <fullName evidence="10">Metallophosphoesterase</fullName>
    </recommendedName>
</protein>
<dbReference type="Pfam" id="PF19976">
    <property type="entry name" value="GAAD"/>
    <property type="match status" value="1"/>
</dbReference>
<dbReference type="AlphaFoldDB" id="A0A8E4E209"/>
<organism evidence="7">
    <name type="scientific">Xanthomonas euroxanthea</name>
    <dbReference type="NCBI Taxonomy" id="2259622"/>
    <lineage>
        <taxon>Bacteria</taxon>
        <taxon>Pseudomonadati</taxon>
        <taxon>Pseudomonadota</taxon>
        <taxon>Gammaproteobacteria</taxon>
        <taxon>Lysobacterales</taxon>
        <taxon>Lysobacteraceae</taxon>
        <taxon>Xanthomonas</taxon>
    </lineage>
</organism>
<gene>
    <name evidence="7" type="ORF">XSP_002680</name>
</gene>
<evidence type="ECO:0008006" key="10">
    <source>
        <dbReference type="Google" id="ProtNLM"/>
    </source>
</evidence>
<dbReference type="InterPro" id="IPR045533">
    <property type="entry name" value="GAAD"/>
</dbReference>
<dbReference type="InterPro" id="IPR029052">
    <property type="entry name" value="Metallo-depent_PP-like"/>
</dbReference>
<evidence type="ECO:0000259" key="5">
    <source>
        <dbReference type="Pfam" id="PF00149"/>
    </source>
</evidence>
<dbReference type="EMBL" id="LR861803">
    <property type="protein sequence ID" value="CAD1793562.1"/>
    <property type="molecule type" value="Genomic_DNA"/>
</dbReference>
<keyword evidence="3" id="KW-0408">Iron</keyword>
<dbReference type="SUPFAM" id="SSF56300">
    <property type="entry name" value="Metallo-dependent phosphatases"/>
    <property type="match status" value="1"/>
</dbReference>
<evidence type="ECO:0000256" key="2">
    <source>
        <dbReference type="ARBA" id="ARBA00022801"/>
    </source>
</evidence>
<reference evidence="7 9" key="1">
    <citation type="submission" date="2020-07" db="EMBL/GenBank/DDBJ databases">
        <authorList>
            <person name="Teixeira M."/>
        </authorList>
    </citation>
    <scope>NUCLEOTIDE SEQUENCE</scope>
    <source>
        <strain evidence="8">1</strain>
        <strain evidence="7">Xanthomonas sp. CPBF 367</strain>
    </source>
</reference>
<evidence type="ECO:0000256" key="1">
    <source>
        <dbReference type="ARBA" id="ARBA00022723"/>
    </source>
</evidence>
<dbReference type="PANTHER" id="PTHR42988:SF2">
    <property type="entry name" value="CYCLIC NUCLEOTIDE PHOSPHODIESTERASE CBUA0032-RELATED"/>
    <property type="match status" value="1"/>
</dbReference>
<dbReference type="RefSeq" id="WP_119131286.1">
    <property type="nucleotide sequence ID" value="NZ_LR861803.1"/>
</dbReference>
<dbReference type="Gene3D" id="3.60.21.10">
    <property type="match status" value="1"/>
</dbReference>
<evidence type="ECO:0000259" key="6">
    <source>
        <dbReference type="Pfam" id="PF19976"/>
    </source>
</evidence>
<keyword evidence="1" id="KW-0479">Metal-binding</keyword>
<evidence type="ECO:0000256" key="4">
    <source>
        <dbReference type="ARBA" id="ARBA00025742"/>
    </source>
</evidence>
<evidence type="ECO:0000313" key="8">
    <source>
        <dbReference type="EMBL" id="CAD1793562.1"/>
    </source>
</evidence>
<dbReference type="InterPro" id="IPR050884">
    <property type="entry name" value="CNP_phosphodiesterase-III"/>
</dbReference>
<evidence type="ECO:0000313" key="7">
    <source>
        <dbReference type="EMBL" id="CAD0331962.1"/>
    </source>
</evidence>
<dbReference type="PANTHER" id="PTHR42988">
    <property type="entry name" value="PHOSPHOHYDROLASE"/>
    <property type="match status" value="1"/>
</dbReference>
<dbReference type="Proteomes" id="UP000515493">
    <property type="component" value="Chromosome"/>
</dbReference>
<proteinExistence type="inferred from homology"/>
<accession>A0A8E4E209</accession>
<keyword evidence="2" id="KW-0378">Hydrolase</keyword>
<comment type="similarity">
    <text evidence="4">Belongs to the cyclic nucleotide phosphodiesterase class-III family.</text>
</comment>